<dbReference type="PATRIC" id="fig|1684.4.peg.21"/>
<dbReference type="InterPro" id="IPR046335">
    <property type="entry name" value="LacI/GalR-like_sensor"/>
</dbReference>
<keyword evidence="2" id="KW-0238">DNA-binding</keyword>
<dbReference type="OrthoDB" id="2854648at2"/>
<keyword evidence="3" id="KW-0804">Transcription</keyword>
<dbReference type="GO" id="GO:0003700">
    <property type="term" value="F:DNA-binding transcription factor activity"/>
    <property type="evidence" value="ECO:0007669"/>
    <property type="project" value="TreeGrafter"/>
</dbReference>
<dbReference type="SMART" id="SM00354">
    <property type="entry name" value="HTH_LACI"/>
    <property type="match status" value="1"/>
</dbReference>
<evidence type="ECO:0000256" key="2">
    <source>
        <dbReference type="ARBA" id="ARBA00023125"/>
    </source>
</evidence>
<dbReference type="Pfam" id="PF13377">
    <property type="entry name" value="Peripla_BP_3"/>
    <property type="match status" value="1"/>
</dbReference>
<dbReference type="PANTHER" id="PTHR30146:SF109">
    <property type="entry name" value="HTH-TYPE TRANSCRIPTIONAL REGULATOR GALS"/>
    <property type="match status" value="1"/>
</dbReference>
<accession>A0A0F4L6E1</accession>
<dbReference type="Gene3D" id="3.40.50.2300">
    <property type="match status" value="2"/>
</dbReference>
<dbReference type="InterPro" id="IPR000843">
    <property type="entry name" value="HTH_LacI"/>
</dbReference>
<dbReference type="EMBL" id="JWME01000001">
    <property type="protein sequence ID" value="KJY53804.1"/>
    <property type="molecule type" value="Genomic_DNA"/>
</dbReference>
<dbReference type="Gene3D" id="1.10.260.40">
    <property type="entry name" value="lambda repressor-like DNA-binding domains"/>
    <property type="match status" value="1"/>
</dbReference>
<dbReference type="SUPFAM" id="SSF53822">
    <property type="entry name" value="Periplasmic binding protein-like I"/>
    <property type="match status" value="1"/>
</dbReference>
<keyword evidence="1" id="KW-0805">Transcription regulation</keyword>
<dbReference type="InterPro" id="IPR028082">
    <property type="entry name" value="Peripla_BP_I"/>
</dbReference>
<dbReference type="CDD" id="cd06267">
    <property type="entry name" value="PBP1_LacI_sugar_binding-like"/>
    <property type="match status" value="1"/>
</dbReference>
<sequence length="343" mass="37527">MQSRPTIKDVARQAHVSIKTVSNVINHSGSMRPETRKRVEKAIDDLGYSINISARRLKTGGSKLIGVATFNFAQPFPAMFVDTVVKIARRAHYGVVIDTYDSNGPGLVDIINEIPRLGADGWIFLADRPVEPKSLLDQNFPVVLVGDYISGGKVDNVMMPNVAAVRDAVGRLLASGVDRIGLIGAPDGADRQTLFTAKEGGRPMRTRGYVEAFDRVHKKIDWRIVVSGNKWISSDGERAVSNMLAVSDAPDAIVCLNDALALGAMHELQRRGYKIPDDVQIIGFDNVSEGRFANPSLTSIDPHASDFANQAVDMLIERIKGYTGPARSRVTEYKLIERGSTWL</sequence>
<proteinExistence type="predicted"/>
<protein>
    <submittedName>
        <fullName evidence="5">Transcriptional regulator, LacI family</fullName>
    </submittedName>
</protein>
<dbReference type="PROSITE" id="PS50932">
    <property type="entry name" value="HTH_LACI_2"/>
    <property type="match status" value="1"/>
</dbReference>
<dbReference type="PANTHER" id="PTHR30146">
    <property type="entry name" value="LACI-RELATED TRANSCRIPTIONAL REPRESSOR"/>
    <property type="match status" value="1"/>
</dbReference>
<dbReference type="CDD" id="cd01392">
    <property type="entry name" value="HTH_LacI"/>
    <property type="match status" value="1"/>
</dbReference>
<evidence type="ECO:0000313" key="6">
    <source>
        <dbReference type="Proteomes" id="UP000033648"/>
    </source>
</evidence>
<gene>
    <name evidence="5" type="ORF">JF69_00200</name>
</gene>
<evidence type="ECO:0000256" key="1">
    <source>
        <dbReference type="ARBA" id="ARBA00023015"/>
    </source>
</evidence>
<dbReference type="Pfam" id="PF00356">
    <property type="entry name" value="LacI"/>
    <property type="match status" value="1"/>
</dbReference>
<reference evidence="5 6" key="1">
    <citation type="submission" date="2014-12" db="EMBL/GenBank/DDBJ databases">
        <title>Comparative genomics of the lactic acid bacteria isolated from the honey bee gut.</title>
        <authorList>
            <person name="Ellegaard K.M."/>
            <person name="Tamarit D."/>
            <person name="Javelind E."/>
            <person name="Olofsson T."/>
            <person name="Andersson S.G."/>
            <person name="Vasquez A."/>
        </authorList>
    </citation>
    <scope>NUCLEOTIDE SEQUENCE [LARGE SCALE GENOMIC DNA]</scope>
    <source>
        <strain evidence="5 6">Bin2</strain>
    </source>
</reference>
<organism evidence="5 6">
    <name type="scientific">Bifidobacterium asteroides</name>
    <dbReference type="NCBI Taxonomy" id="1684"/>
    <lineage>
        <taxon>Bacteria</taxon>
        <taxon>Bacillati</taxon>
        <taxon>Actinomycetota</taxon>
        <taxon>Actinomycetes</taxon>
        <taxon>Bifidobacteriales</taxon>
        <taxon>Bifidobacteriaceae</taxon>
        <taxon>Bifidobacterium</taxon>
    </lineage>
</organism>
<dbReference type="AlphaFoldDB" id="A0A0F4L6E1"/>
<dbReference type="Proteomes" id="UP000033648">
    <property type="component" value="Unassembled WGS sequence"/>
</dbReference>
<evidence type="ECO:0000256" key="3">
    <source>
        <dbReference type="ARBA" id="ARBA00023163"/>
    </source>
</evidence>
<dbReference type="InterPro" id="IPR010982">
    <property type="entry name" value="Lambda_DNA-bd_dom_sf"/>
</dbReference>
<evidence type="ECO:0000259" key="4">
    <source>
        <dbReference type="PROSITE" id="PS50932"/>
    </source>
</evidence>
<dbReference type="SUPFAM" id="SSF47413">
    <property type="entry name" value="lambda repressor-like DNA-binding domains"/>
    <property type="match status" value="1"/>
</dbReference>
<evidence type="ECO:0000313" key="5">
    <source>
        <dbReference type="EMBL" id="KJY53804.1"/>
    </source>
</evidence>
<comment type="caution">
    <text evidence="5">The sequence shown here is derived from an EMBL/GenBank/DDBJ whole genome shotgun (WGS) entry which is preliminary data.</text>
</comment>
<dbReference type="PROSITE" id="PS00356">
    <property type="entry name" value="HTH_LACI_1"/>
    <property type="match status" value="1"/>
</dbReference>
<name>A0A0F4L6E1_9BIFI</name>
<feature type="domain" description="HTH lacI-type" evidence="4">
    <location>
        <begin position="5"/>
        <end position="59"/>
    </location>
</feature>
<dbReference type="GO" id="GO:0000976">
    <property type="term" value="F:transcription cis-regulatory region binding"/>
    <property type="evidence" value="ECO:0007669"/>
    <property type="project" value="TreeGrafter"/>
</dbReference>